<dbReference type="InterPro" id="IPR050902">
    <property type="entry name" value="ABC_Transporter_SBP"/>
</dbReference>
<dbReference type="OrthoDB" id="9787830at2"/>
<dbReference type="PANTHER" id="PTHR30535:SF34">
    <property type="entry name" value="MOLYBDATE-BINDING PROTEIN MOLA"/>
    <property type="match status" value="1"/>
</dbReference>
<feature type="domain" description="Fe/B12 periplasmic-binding" evidence="3">
    <location>
        <begin position="39"/>
        <end position="248"/>
    </location>
</feature>
<dbReference type="PANTHER" id="PTHR30535">
    <property type="entry name" value="VITAMIN B12-BINDING PROTEIN"/>
    <property type="match status" value="1"/>
</dbReference>
<protein>
    <recommendedName>
        <fullName evidence="3">Fe/B12 periplasmic-binding domain-containing protein</fullName>
    </recommendedName>
</protein>
<proteinExistence type="predicted"/>
<dbReference type="AlphaFoldDB" id="A0A2L1GL38"/>
<dbReference type="InterPro" id="IPR054828">
    <property type="entry name" value="Vit_B12_bind_prot"/>
</dbReference>
<dbReference type="GO" id="GO:0071281">
    <property type="term" value="P:cellular response to iron ion"/>
    <property type="evidence" value="ECO:0007669"/>
    <property type="project" value="TreeGrafter"/>
</dbReference>
<reference evidence="4 5" key="1">
    <citation type="journal article" date="2018" name="MBio">
        <title>Insights into the evolution of host association through the isolation and characterization of a novel human periodontal pathobiont, Desulfobulbus oralis.</title>
        <authorList>
            <person name="Cross K.L."/>
            <person name="Chirania P."/>
            <person name="Xiong W."/>
            <person name="Beall C.J."/>
            <person name="Elkins J.G."/>
            <person name="Giannone R.J."/>
            <person name="Griffen A.L."/>
            <person name="Guss A.M."/>
            <person name="Hettich R.L."/>
            <person name="Joshi S.S."/>
            <person name="Mokrzan E.M."/>
            <person name="Martin R.K."/>
            <person name="Zhulin I.B."/>
            <person name="Leys E.J."/>
            <person name="Podar M."/>
        </authorList>
    </citation>
    <scope>NUCLEOTIDE SEQUENCE [LARGE SCALE GENOMIC DNA]</scope>
    <source>
        <strain evidence="4 5">ORNL</strain>
    </source>
</reference>
<dbReference type="SUPFAM" id="SSF53807">
    <property type="entry name" value="Helical backbone' metal receptor"/>
    <property type="match status" value="1"/>
</dbReference>
<evidence type="ECO:0000256" key="1">
    <source>
        <dbReference type="ARBA" id="ARBA00022729"/>
    </source>
</evidence>
<dbReference type="NCBIfam" id="NF038402">
    <property type="entry name" value="TroA_like"/>
    <property type="match status" value="1"/>
</dbReference>
<dbReference type="Proteomes" id="UP000239867">
    <property type="component" value="Chromosome"/>
</dbReference>
<organism evidence="4 5">
    <name type="scientific">Desulfobulbus oralis</name>
    <dbReference type="NCBI Taxonomy" id="1986146"/>
    <lineage>
        <taxon>Bacteria</taxon>
        <taxon>Pseudomonadati</taxon>
        <taxon>Thermodesulfobacteriota</taxon>
        <taxon>Desulfobulbia</taxon>
        <taxon>Desulfobulbales</taxon>
        <taxon>Desulfobulbaceae</taxon>
        <taxon>Desulfobulbus</taxon>
    </lineage>
</organism>
<dbReference type="KEGG" id="deo:CAY53_01735"/>
<evidence type="ECO:0000313" key="5">
    <source>
        <dbReference type="Proteomes" id="UP000239867"/>
    </source>
</evidence>
<dbReference type="Gene3D" id="3.40.50.1980">
    <property type="entry name" value="Nitrogenase molybdenum iron protein domain"/>
    <property type="match status" value="2"/>
</dbReference>
<dbReference type="EMBL" id="CP021255">
    <property type="protein sequence ID" value="AVD70364.1"/>
    <property type="molecule type" value="Genomic_DNA"/>
</dbReference>
<keyword evidence="1 2" id="KW-0732">Signal</keyword>
<name>A0A2L1GL38_9BACT</name>
<dbReference type="Pfam" id="PF01497">
    <property type="entry name" value="Peripla_BP_2"/>
    <property type="match status" value="1"/>
</dbReference>
<dbReference type="RefSeq" id="WP_104935679.1">
    <property type="nucleotide sequence ID" value="NZ_CP021255.1"/>
</dbReference>
<dbReference type="PROSITE" id="PS50983">
    <property type="entry name" value="FE_B12_PBP"/>
    <property type="match status" value="1"/>
</dbReference>
<keyword evidence="5" id="KW-1185">Reference proteome</keyword>
<gene>
    <name evidence="4" type="ORF">CAY53_01735</name>
</gene>
<feature type="chain" id="PRO_5014966709" description="Fe/B12 periplasmic-binding domain-containing protein" evidence="2">
    <location>
        <begin position="23"/>
        <end position="248"/>
    </location>
</feature>
<evidence type="ECO:0000259" key="3">
    <source>
        <dbReference type="PROSITE" id="PS50983"/>
    </source>
</evidence>
<feature type="signal peptide" evidence="2">
    <location>
        <begin position="1"/>
        <end position="22"/>
    </location>
</feature>
<evidence type="ECO:0000256" key="2">
    <source>
        <dbReference type="SAM" id="SignalP"/>
    </source>
</evidence>
<dbReference type="InterPro" id="IPR002491">
    <property type="entry name" value="ABC_transptr_periplasmic_BD"/>
</dbReference>
<accession>A0A2L1GL38</accession>
<evidence type="ECO:0000313" key="4">
    <source>
        <dbReference type="EMBL" id="AVD70364.1"/>
    </source>
</evidence>
<sequence>MRKPLLCFCLSALLLLTGLARQALVRAFTPPAPPAAPERIVSLAPSVTESLYALGLGPKVAGVTQFCRYPPEAAAKPHVGGFGDVNLEAVVRIRPDLAVLPVDKTTIKALLEQLGIPVLLLDTRSLPGLLRAIADLGAATGQEAKAEAILGRFDEALKTARAKAAGKRRPRVLFAVMHSYQDLGAIMEIHIIGRDGFYNELIEAAGGENVYKGQLAFPRLSFPVWSCLSSTGATPMTPSASCAGSWVP</sequence>